<evidence type="ECO:0000313" key="1">
    <source>
        <dbReference type="EMBL" id="KOG11606.1"/>
    </source>
</evidence>
<comment type="caution">
    <text evidence="1">The sequence shown here is derived from an EMBL/GenBank/DDBJ whole genome shotgun (WGS) entry which is preliminary data.</text>
</comment>
<dbReference type="InterPro" id="IPR036689">
    <property type="entry name" value="ESAT-6-like_sf"/>
</dbReference>
<sequence>MSTPDNYTYNTQAIYEGLKLLGAGTQEVETAVDQLRTNVELNFEGWAGASKAEFERVHLETTEHLKAVGQWLIEVTQNISTLVNGVEEDDAATAQRLSI</sequence>
<proteinExistence type="predicted"/>
<accession>A0A0L8JD91</accession>
<dbReference type="PATRIC" id="fig|1938.6.peg.7287"/>
<protein>
    <recommendedName>
        <fullName evidence="3">ESAT-6-like protein</fullName>
    </recommendedName>
</protein>
<organism evidence="1 2">
    <name type="scientific">Streptomyces viridochromogenes</name>
    <dbReference type="NCBI Taxonomy" id="1938"/>
    <lineage>
        <taxon>Bacteria</taxon>
        <taxon>Bacillati</taxon>
        <taxon>Actinomycetota</taxon>
        <taxon>Actinomycetes</taxon>
        <taxon>Kitasatosporales</taxon>
        <taxon>Streptomycetaceae</taxon>
        <taxon>Streptomyces</taxon>
    </lineage>
</organism>
<name>A0A0L8JD91_STRVR</name>
<evidence type="ECO:0000313" key="2">
    <source>
        <dbReference type="Proteomes" id="UP000037023"/>
    </source>
</evidence>
<dbReference type="RefSeq" id="WP_033210440.1">
    <property type="nucleotide sequence ID" value="NZ_LGUP01000388.1"/>
</dbReference>
<dbReference type="Gene3D" id="1.10.287.1060">
    <property type="entry name" value="ESAT-6-like"/>
    <property type="match status" value="1"/>
</dbReference>
<dbReference type="EMBL" id="LGUP01000388">
    <property type="protein sequence ID" value="KOG11606.1"/>
    <property type="molecule type" value="Genomic_DNA"/>
</dbReference>
<dbReference type="Proteomes" id="UP000037023">
    <property type="component" value="Unassembled WGS sequence"/>
</dbReference>
<gene>
    <name evidence="1" type="ORF">ADK34_33900</name>
</gene>
<dbReference type="SUPFAM" id="SSF140453">
    <property type="entry name" value="EsxAB dimer-like"/>
    <property type="match status" value="1"/>
</dbReference>
<reference evidence="1 2" key="1">
    <citation type="submission" date="2015-06" db="EMBL/GenBank/DDBJ databases">
        <authorList>
            <person name="Hoefler B.C."/>
            <person name="Straight P.D."/>
        </authorList>
    </citation>
    <scope>NUCLEOTIDE SEQUENCE [LARGE SCALE GENOMIC DNA]</scope>
    <source>
        <strain evidence="1 2">NRRL 3427</strain>
    </source>
</reference>
<evidence type="ECO:0008006" key="3">
    <source>
        <dbReference type="Google" id="ProtNLM"/>
    </source>
</evidence>
<dbReference type="AlphaFoldDB" id="A0A0L8JD91"/>